<keyword evidence="5 6" id="KW-0704">Schiff base</keyword>
<evidence type="ECO:0000256" key="3">
    <source>
        <dbReference type="ARBA" id="ARBA00022605"/>
    </source>
</evidence>
<dbReference type="EC" id="4.3.3.7" evidence="6 7"/>
<keyword evidence="3 6" id="KW-0028">Amino-acid biosynthesis</keyword>
<dbReference type="AlphaFoldDB" id="A0A916NLS0"/>
<dbReference type="Proteomes" id="UP000693672">
    <property type="component" value="Unassembled WGS sequence"/>
</dbReference>
<comment type="caution">
    <text evidence="6">Was originally thought to be a dihydrodipicolinate synthase (DHDPS), catalyzing the condensation of (S)-aspartate-beta-semialdehyde [(S)-ASA] and pyruvate to dihydrodipicolinate (DHDP). However, it was shown in E.coli that the product of the enzymatic reaction is not dihydrodipicolinate but in fact (4S)-4-hydroxy-2,3,4,5-tetrahydro-(2S)-dipicolinic acid (HTPA), and that the consecutive dehydration reaction leading to DHDP is not spontaneous but catalyzed by DapB.</text>
</comment>
<dbReference type="HAMAP" id="MF_00418">
    <property type="entry name" value="DapA"/>
    <property type="match status" value="1"/>
</dbReference>
<dbReference type="InterPro" id="IPR002220">
    <property type="entry name" value="DapA-like"/>
</dbReference>
<name>A0A916NLS0_9BACL</name>
<dbReference type="PANTHER" id="PTHR12128">
    <property type="entry name" value="DIHYDRODIPICOLINATE SYNTHASE"/>
    <property type="match status" value="1"/>
</dbReference>
<feature type="site" description="Part of a proton relay during catalysis" evidence="6">
    <location>
        <position position="49"/>
    </location>
</feature>
<feature type="binding site" evidence="6">
    <location>
        <position position="50"/>
    </location>
    <ligand>
        <name>pyruvate</name>
        <dbReference type="ChEBI" id="CHEBI:15361"/>
    </ligand>
</feature>
<dbReference type="PANTHER" id="PTHR12128:SF66">
    <property type="entry name" value="4-HYDROXY-2-OXOGLUTARATE ALDOLASE, MITOCHONDRIAL"/>
    <property type="match status" value="1"/>
</dbReference>
<evidence type="ECO:0000256" key="2">
    <source>
        <dbReference type="ARBA" id="ARBA00022490"/>
    </source>
</evidence>
<evidence type="ECO:0000313" key="9">
    <source>
        <dbReference type="EMBL" id="CAG7650152.1"/>
    </source>
</evidence>
<keyword evidence="6" id="KW-0220">Diaminopimelate biosynthesis</keyword>
<dbReference type="RefSeq" id="WP_218095698.1">
    <property type="nucleotide sequence ID" value="NZ_CAJVAS010000052.1"/>
</dbReference>
<dbReference type="InterPro" id="IPR020624">
    <property type="entry name" value="Schiff_base-form_aldolases_CS"/>
</dbReference>
<comment type="similarity">
    <text evidence="1 6 8">Belongs to the DapA family.</text>
</comment>
<evidence type="ECO:0000256" key="6">
    <source>
        <dbReference type="HAMAP-Rule" id="MF_00418"/>
    </source>
</evidence>
<reference evidence="9" key="1">
    <citation type="submission" date="2021-06" db="EMBL/GenBank/DDBJ databases">
        <authorList>
            <person name="Criscuolo A."/>
        </authorList>
    </citation>
    <scope>NUCLEOTIDE SEQUENCE</scope>
    <source>
        <strain evidence="9">CIP111600</strain>
    </source>
</reference>
<dbReference type="PROSITE" id="PS00665">
    <property type="entry name" value="DHDPS_1"/>
    <property type="match status" value="1"/>
</dbReference>
<accession>A0A916NLS0</accession>
<gene>
    <name evidence="9" type="primary">dapA_5</name>
    <name evidence="6" type="synonym">dapA</name>
    <name evidence="9" type="ORF">PAESOLCIP111_06015</name>
</gene>
<dbReference type="PIRSF" id="PIRSF001365">
    <property type="entry name" value="DHDPS"/>
    <property type="match status" value="1"/>
</dbReference>
<dbReference type="InterPro" id="IPR005263">
    <property type="entry name" value="DapA"/>
</dbReference>
<dbReference type="Pfam" id="PF00701">
    <property type="entry name" value="DHDPS"/>
    <property type="match status" value="1"/>
</dbReference>
<protein>
    <recommendedName>
        <fullName evidence="6 7">4-hydroxy-tetrahydrodipicolinate synthase</fullName>
        <shortName evidence="6">HTPA synthase</shortName>
        <ecNumber evidence="6 7">4.3.3.7</ecNumber>
    </recommendedName>
</protein>
<organism evidence="9 10">
    <name type="scientific">Paenibacillus solanacearum</name>
    <dbReference type="NCBI Taxonomy" id="2048548"/>
    <lineage>
        <taxon>Bacteria</taxon>
        <taxon>Bacillati</taxon>
        <taxon>Bacillota</taxon>
        <taxon>Bacilli</taxon>
        <taxon>Bacillales</taxon>
        <taxon>Paenibacillaceae</taxon>
        <taxon>Paenibacillus</taxon>
    </lineage>
</organism>
<comment type="caution">
    <text evidence="9">The sequence shown here is derived from an EMBL/GenBank/DDBJ whole genome shotgun (WGS) entry which is preliminary data.</text>
</comment>
<keyword evidence="4 6" id="KW-0456">Lyase</keyword>
<comment type="catalytic activity">
    <reaction evidence="6">
        <text>L-aspartate 4-semialdehyde + pyruvate = (2S,4S)-4-hydroxy-2,3,4,5-tetrahydrodipicolinate + H2O + H(+)</text>
        <dbReference type="Rhea" id="RHEA:34171"/>
        <dbReference type="ChEBI" id="CHEBI:15361"/>
        <dbReference type="ChEBI" id="CHEBI:15377"/>
        <dbReference type="ChEBI" id="CHEBI:15378"/>
        <dbReference type="ChEBI" id="CHEBI:67139"/>
        <dbReference type="ChEBI" id="CHEBI:537519"/>
        <dbReference type="EC" id="4.3.3.7"/>
    </reaction>
</comment>
<keyword evidence="6" id="KW-0457">Lysine biosynthesis</keyword>
<evidence type="ECO:0000256" key="5">
    <source>
        <dbReference type="ARBA" id="ARBA00023270"/>
    </source>
</evidence>
<dbReference type="SMART" id="SM01130">
    <property type="entry name" value="DHDPS"/>
    <property type="match status" value="1"/>
</dbReference>
<evidence type="ECO:0000313" key="10">
    <source>
        <dbReference type="Proteomes" id="UP000693672"/>
    </source>
</evidence>
<comment type="function">
    <text evidence="6">Catalyzes the condensation of (S)-aspartate-beta-semialdehyde [(S)-ASA] and pyruvate to 4-hydroxy-tetrahydrodipicolinate (HTPA).</text>
</comment>
<proteinExistence type="inferred from homology"/>
<feature type="active site" description="Schiff-base intermediate with substrate" evidence="6">
    <location>
        <position position="168"/>
    </location>
</feature>
<evidence type="ECO:0000256" key="4">
    <source>
        <dbReference type="ARBA" id="ARBA00023239"/>
    </source>
</evidence>
<dbReference type="CDD" id="cd00950">
    <property type="entry name" value="DHDPS"/>
    <property type="match status" value="1"/>
</dbReference>
<comment type="subunit">
    <text evidence="6">Homotetramer; dimer of dimers.</text>
</comment>
<comment type="caution">
    <text evidence="6">Lacks conserved residue(s) required for the propagation of feature annotation.</text>
</comment>
<sequence>MMNQRDLQGIYVPVITPFLPDGTLDTPSYRAHVKKLLAHGIQGLVVNGTTGESPTVSWEEVKALTEETRALIREQGTSVPIVVGTGTNDTAATVSRTEMAARLGADGVLVVVPYYSRPSQEGIIAHFRQVAQIGIPVIVYEIPARTGVRLTVDTARTILDIDGVIGMKDSSGGTELVTALTPLTDKPVLCGEDPCLFDALRAGAAGGMTASANVYTDSFCEAYRLAASGRLEDAGAAFARLLPLIRLLFQEPNPSPLKWLLARQGVIASDAVRLPLTPITGGLADALERLLSSHERS</sequence>
<comment type="subcellular location">
    <subcellularLocation>
        <location evidence="6">Cytoplasm</location>
    </subcellularLocation>
</comment>
<feature type="site" description="Part of a proton relay during catalysis" evidence="6">
    <location>
        <position position="115"/>
    </location>
</feature>
<dbReference type="GO" id="GO:0008840">
    <property type="term" value="F:4-hydroxy-tetrahydrodipicolinate synthase activity"/>
    <property type="evidence" value="ECO:0007669"/>
    <property type="project" value="UniProtKB-UniRule"/>
</dbReference>
<evidence type="ECO:0000256" key="8">
    <source>
        <dbReference type="PIRNR" id="PIRNR001365"/>
    </source>
</evidence>
<evidence type="ECO:0000256" key="7">
    <source>
        <dbReference type="NCBIfam" id="TIGR00674"/>
    </source>
</evidence>
<dbReference type="GO" id="GO:0005829">
    <property type="term" value="C:cytosol"/>
    <property type="evidence" value="ECO:0007669"/>
    <property type="project" value="TreeGrafter"/>
</dbReference>
<evidence type="ECO:0000256" key="1">
    <source>
        <dbReference type="ARBA" id="ARBA00007592"/>
    </source>
</evidence>
<dbReference type="GO" id="GO:0009089">
    <property type="term" value="P:lysine biosynthetic process via diaminopimelate"/>
    <property type="evidence" value="ECO:0007669"/>
    <property type="project" value="UniProtKB-UniRule"/>
</dbReference>
<comment type="pathway">
    <text evidence="6">Amino-acid biosynthesis; L-lysine biosynthesis via DAP pathway; (S)-tetrahydrodipicolinate from L-aspartate: step 3/4.</text>
</comment>
<dbReference type="NCBIfam" id="TIGR00674">
    <property type="entry name" value="dapA"/>
    <property type="match status" value="1"/>
</dbReference>
<keyword evidence="10" id="KW-1185">Reference proteome</keyword>
<dbReference type="EMBL" id="CAJVAS010000052">
    <property type="protein sequence ID" value="CAG7650152.1"/>
    <property type="molecule type" value="Genomic_DNA"/>
</dbReference>
<dbReference type="GO" id="GO:0019877">
    <property type="term" value="P:diaminopimelate biosynthetic process"/>
    <property type="evidence" value="ECO:0007669"/>
    <property type="project" value="UniProtKB-UniRule"/>
</dbReference>
<keyword evidence="2 6" id="KW-0963">Cytoplasm</keyword>
<feature type="active site" description="Proton donor/acceptor" evidence="6">
    <location>
        <position position="140"/>
    </location>
</feature>